<feature type="region of interest" description="Disordered" evidence="13">
    <location>
        <begin position="343"/>
        <end position="392"/>
    </location>
</feature>
<feature type="compositionally biased region" description="Acidic residues" evidence="13">
    <location>
        <begin position="555"/>
        <end position="569"/>
    </location>
</feature>
<proteinExistence type="inferred from homology"/>
<dbReference type="InterPro" id="IPR039693">
    <property type="entry name" value="Rtr1/RPAP2"/>
</dbReference>
<evidence type="ECO:0000256" key="10">
    <source>
        <dbReference type="ARBA" id="ARBA00048336"/>
    </source>
</evidence>
<comment type="similarity">
    <text evidence="2 11 12">Belongs to the RPAP2 family.</text>
</comment>
<dbReference type="InterPro" id="IPR007308">
    <property type="entry name" value="Rtr1/RPAP2_dom"/>
</dbReference>
<keyword evidence="7 12" id="KW-0904">Protein phosphatase</keyword>
<dbReference type="Gene3D" id="1.25.40.820">
    <property type="match status" value="1"/>
</dbReference>
<evidence type="ECO:0000313" key="15">
    <source>
        <dbReference type="EMBL" id="KAF3444256.1"/>
    </source>
</evidence>
<evidence type="ECO:0000256" key="2">
    <source>
        <dbReference type="ARBA" id="ARBA00005676"/>
    </source>
</evidence>
<evidence type="ECO:0000256" key="12">
    <source>
        <dbReference type="RuleBase" id="RU367080"/>
    </source>
</evidence>
<organism evidence="15 16">
    <name type="scientific">Rhamnella rubrinervis</name>
    <dbReference type="NCBI Taxonomy" id="2594499"/>
    <lineage>
        <taxon>Eukaryota</taxon>
        <taxon>Viridiplantae</taxon>
        <taxon>Streptophyta</taxon>
        <taxon>Embryophyta</taxon>
        <taxon>Tracheophyta</taxon>
        <taxon>Spermatophyta</taxon>
        <taxon>Magnoliopsida</taxon>
        <taxon>eudicotyledons</taxon>
        <taxon>Gunneridae</taxon>
        <taxon>Pentapetalae</taxon>
        <taxon>rosids</taxon>
        <taxon>fabids</taxon>
        <taxon>Rosales</taxon>
        <taxon>Rhamnaceae</taxon>
        <taxon>rhamnoid group</taxon>
        <taxon>Rhamneae</taxon>
        <taxon>Rhamnella</taxon>
    </lineage>
</organism>
<comment type="catalytic activity">
    <reaction evidence="9 12">
        <text>O-phospho-L-seryl-[protein] + H2O = L-seryl-[protein] + phosphate</text>
        <dbReference type="Rhea" id="RHEA:20629"/>
        <dbReference type="Rhea" id="RHEA-COMP:9863"/>
        <dbReference type="Rhea" id="RHEA-COMP:11604"/>
        <dbReference type="ChEBI" id="CHEBI:15377"/>
        <dbReference type="ChEBI" id="CHEBI:29999"/>
        <dbReference type="ChEBI" id="CHEBI:43474"/>
        <dbReference type="ChEBI" id="CHEBI:83421"/>
        <dbReference type="EC" id="3.1.3.16"/>
    </reaction>
</comment>
<dbReference type="Pfam" id="PF04181">
    <property type="entry name" value="RPAP2_Rtr1"/>
    <property type="match status" value="1"/>
</dbReference>
<keyword evidence="8 12" id="KW-0539">Nucleus</keyword>
<evidence type="ECO:0000256" key="13">
    <source>
        <dbReference type="SAM" id="MobiDB-lite"/>
    </source>
</evidence>
<feature type="region of interest" description="Disordered" evidence="13">
    <location>
        <begin position="248"/>
        <end position="271"/>
    </location>
</feature>
<feature type="region of interest" description="Disordered" evidence="13">
    <location>
        <begin position="555"/>
        <end position="577"/>
    </location>
</feature>
<gene>
    <name evidence="15" type="ORF">FNV43_RR13946</name>
</gene>
<evidence type="ECO:0000256" key="7">
    <source>
        <dbReference type="ARBA" id="ARBA00022912"/>
    </source>
</evidence>
<dbReference type="AlphaFoldDB" id="A0A8K0H1Y1"/>
<keyword evidence="3 12" id="KW-0479">Metal-binding</keyword>
<keyword evidence="6 12" id="KW-0862">Zinc</keyword>
<dbReference type="GO" id="GO:0005634">
    <property type="term" value="C:nucleus"/>
    <property type="evidence" value="ECO:0007669"/>
    <property type="project" value="UniProtKB-SubCell"/>
</dbReference>
<feature type="compositionally biased region" description="Polar residues" evidence="13">
    <location>
        <begin position="255"/>
        <end position="271"/>
    </location>
</feature>
<feature type="compositionally biased region" description="Polar residues" evidence="13">
    <location>
        <begin position="464"/>
        <end position="479"/>
    </location>
</feature>
<name>A0A8K0H1Y1_9ROSA</name>
<comment type="catalytic activity">
    <reaction evidence="10 12">
        <text>O-phospho-L-threonyl-[protein] + H2O = L-threonyl-[protein] + phosphate</text>
        <dbReference type="Rhea" id="RHEA:47004"/>
        <dbReference type="Rhea" id="RHEA-COMP:11060"/>
        <dbReference type="Rhea" id="RHEA-COMP:11605"/>
        <dbReference type="ChEBI" id="CHEBI:15377"/>
        <dbReference type="ChEBI" id="CHEBI:30013"/>
        <dbReference type="ChEBI" id="CHEBI:43474"/>
        <dbReference type="ChEBI" id="CHEBI:61977"/>
        <dbReference type="EC" id="3.1.3.16"/>
    </reaction>
</comment>
<dbReference type="Proteomes" id="UP000796880">
    <property type="component" value="Unassembled WGS sequence"/>
</dbReference>
<evidence type="ECO:0000256" key="11">
    <source>
        <dbReference type="PROSITE-ProRule" id="PRU00812"/>
    </source>
</evidence>
<dbReference type="PANTHER" id="PTHR14732">
    <property type="entry name" value="RNA POLYMERASE II SUBUNIT B1 CTD PHOSPHATASE RPAP2-RELATED"/>
    <property type="match status" value="1"/>
</dbReference>
<feature type="compositionally biased region" description="Polar residues" evidence="13">
    <location>
        <begin position="368"/>
        <end position="385"/>
    </location>
</feature>
<feature type="domain" description="RTR1-type" evidence="14">
    <location>
        <begin position="99"/>
        <end position="184"/>
    </location>
</feature>
<evidence type="ECO:0000259" key="14">
    <source>
        <dbReference type="PROSITE" id="PS51479"/>
    </source>
</evidence>
<dbReference type="InterPro" id="IPR038534">
    <property type="entry name" value="Rtr1/RPAP2_sf"/>
</dbReference>
<dbReference type="EC" id="3.1.3.16" evidence="12"/>
<dbReference type="PANTHER" id="PTHR14732:SF0">
    <property type="entry name" value="RNA POLYMERASE II SUBUNIT B1 CTD PHOSPHATASE RPAP2-RELATED"/>
    <property type="match status" value="1"/>
</dbReference>
<evidence type="ECO:0000256" key="1">
    <source>
        <dbReference type="ARBA" id="ARBA00004123"/>
    </source>
</evidence>
<keyword evidence="5 12" id="KW-0378">Hydrolase</keyword>
<dbReference type="GO" id="GO:0008420">
    <property type="term" value="F:RNA polymerase II CTD heptapeptide repeat phosphatase activity"/>
    <property type="evidence" value="ECO:0007669"/>
    <property type="project" value="UniProtKB-UniRule"/>
</dbReference>
<keyword evidence="4 12" id="KW-0863">Zinc-finger</keyword>
<evidence type="ECO:0000256" key="5">
    <source>
        <dbReference type="ARBA" id="ARBA00022801"/>
    </source>
</evidence>
<feature type="compositionally biased region" description="Basic and acidic residues" evidence="13">
    <location>
        <begin position="350"/>
        <end position="363"/>
    </location>
</feature>
<dbReference type="OrthoDB" id="2590500at2759"/>
<comment type="subcellular location">
    <subcellularLocation>
        <location evidence="1 12">Nucleus</location>
    </subcellularLocation>
</comment>
<dbReference type="GO" id="GO:0005737">
    <property type="term" value="C:cytoplasm"/>
    <property type="evidence" value="ECO:0007669"/>
    <property type="project" value="TreeGrafter"/>
</dbReference>
<sequence>MASVGMAPTGLREAPGGHTIGVDKLPEEMNDMKIRDVKEMEGTVVDGNGTETGHIIVTTIGGRNGQPKQDQQSISVSDAVHRLQLSLLEGIHNENQLFAAGSLMSHSDYNDVITERSIINICGYPLCSNPLPSERPRKGRYRISLKEHKVYDLHETYMYCSSDCLINSRAFSGILKEERCSVLDSAKIHAVLSLFQVSGLEGEVGLGKDGDSGLSGLKIEEKTDTHSGEVPLEQWVGPSNAIEGYVPQRERKSKQVSSNSPKQGSKANNTKISSSKDLLFNEIDFMSTIITKDEYSVSKMPSGLAETGVDTSLREPKRNLSCNDVENQFTILETSSISKRNDFKRKARQLKGESSKIVSKDELGEQGLPSTSASCQSGSLVSSGQAEEESQLEKAEAILKPSLKPSGTKKLCRSVTWADEKTDSTGIGNLCEVREIEDMTEDPDILFGMGKLSLMPSGAEKVSHSPTWESNRIESSGSGNRCEIREMGDTKEVLDISDSKDIKDEDEMLRFASAEACALALGEASEAVASGESDVTDAISEAGIIILPHLEDADEEESLEDSDVSEPEEAPLKWPRKPGMHSDLFDSEDSWFDATPVGFNLTLSLFATMWNALFTWMTSSTLAYIYGRDESLHEEYLSVNGREYPRKITLGDGRSSEIKQTLAGSLARALPGVVADLRLPIPISTLEQGMGHLLDTMSFIDALPAFRMKQWQVIVLLFVEALSVSRVPALTPYMTNRRMFHKVLDGGQISGEEYEVMKDFIIPLGRAPQFSAQSGG</sequence>
<evidence type="ECO:0000256" key="8">
    <source>
        <dbReference type="ARBA" id="ARBA00023242"/>
    </source>
</evidence>
<evidence type="ECO:0000256" key="4">
    <source>
        <dbReference type="ARBA" id="ARBA00022771"/>
    </source>
</evidence>
<protein>
    <recommendedName>
        <fullName evidence="12">RNA polymerase II subunit B1 CTD phosphatase RPAP2 homolog</fullName>
        <ecNumber evidence="12">3.1.3.16</ecNumber>
    </recommendedName>
</protein>
<dbReference type="EMBL" id="VOIH02000006">
    <property type="protein sequence ID" value="KAF3444256.1"/>
    <property type="molecule type" value="Genomic_DNA"/>
</dbReference>
<keyword evidence="16" id="KW-1185">Reference proteome</keyword>
<evidence type="ECO:0000256" key="6">
    <source>
        <dbReference type="ARBA" id="ARBA00022833"/>
    </source>
</evidence>
<dbReference type="PROSITE" id="PS51479">
    <property type="entry name" value="ZF_RTR1"/>
    <property type="match status" value="1"/>
</dbReference>
<evidence type="ECO:0000256" key="3">
    <source>
        <dbReference type="ARBA" id="ARBA00022723"/>
    </source>
</evidence>
<evidence type="ECO:0000256" key="9">
    <source>
        <dbReference type="ARBA" id="ARBA00047761"/>
    </source>
</evidence>
<feature type="region of interest" description="Disordered" evidence="13">
    <location>
        <begin position="458"/>
        <end position="482"/>
    </location>
</feature>
<dbReference type="GO" id="GO:0043175">
    <property type="term" value="F:RNA polymerase core enzyme binding"/>
    <property type="evidence" value="ECO:0007669"/>
    <property type="project" value="UniProtKB-UniRule"/>
</dbReference>
<comment type="function">
    <text evidence="12">Putative RNA polymerase II subunit B1 C-terminal domain (CTD) phosphatase involved in RNA polymerase II transcription regulation.</text>
</comment>
<evidence type="ECO:0000313" key="16">
    <source>
        <dbReference type="Proteomes" id="UP000796880"/>
    </source>
</evidence>
<dbReference type="GO" id="GO:0008270">
    <property type="term" value="F:zinc ion binding"/>
    <property type="evidence" value="ECO:0007669"/>
    <property type="project" value="UniProtKB-KW"/>
</dbReference>
<reference evidence="15" key="1">
    <citation type="submission" date="2020-03" db="EMBL/GenBank/DDBJ databases">
        <title>A high-quality chromosome-level genome assembly of a woody plant with both climbing and erect habits, Rhamnella rubrinervis.</title>
        <authorList>
            <person name="Lu Z."/>
            <person name="Yang Y."/>
            <person name="Zhu X."/>
            <person name="Sun Y."/>
        </authorList>
    </citation>
    <scope>NUCLEOTIDE SEQUENCE</scope>
    <source>
        <strain evidence="15">BYM</strain>
        <tissue evidence="15">Leaf</tissue>
    </source>
</reference>
<accession>A0A8K0H1Y1</accession>
<comment type="caution">
    <text evidence="15">The sequence shown here is derived from an EMBL/GenBank/DDBJ whole genome shotgun (WGS) entry which is preliminary data.</text>
</comment>